<name>Q8FLX4_COREF</name>
<dbReference type="STRING" id="196164.gene:10743183"/>
<sequence length="63" mass="6680">MRGAALLTALPGPGALGRFLQPHPAGPGWCDTPWLSSPDQHQQAYQAGLTVNDPIECTAKLQQ</sequence>
<protein>
    <submittedName>
        <fullName evidence="1">Uncharacterized protein</fullName>
    </submittedName>
</protein>
<dbReference type="EMBL" id="BA000035">
    <property type="protein sequence ID" value="BAC19545.1"/>
    <property type="molecule type" value="Genomic_DNA"/>
</dbReference>
<evidence type="ECO:0000313" key="2">
    <source>
        <dbReference type="Proteomes" id="UP000001409"/>
    </source>
</evidence>
<dbReference type="KEGG" id="cef:CE2735"/>
<keyword evidence="2" id="KW-1185">Reference proteome</keyword>
<accession>Q8FLX4</accession>
<dbReference type="Proteomes" id="UP000001409">
    <property type="component" value="Chromosome"/>
</dbReference>
<dbReference type="AlphaFoldDB" id="Q8FLX4"/>
<evidence type="ECO:0000313" key="1">
    <source>
        <dbReference type="EMBL" id="BAC19545.1"/>
    </source>
</evidence>
<reference evidence="1 2" key="1">
    <citation type="journal article" date="2003" name="Genome Res.">
        <title>Comparative complete genome sequence analysis of the amino acid replacements responsible for the thermostability of Corynebacterium efficiens.</title>
        <authorList>
            <person name="Nishio Y."/>
            <person name="Nakamura Y."/>
            <person name="Kawarabayasi Y."/>
            <person name="Usuda Y."/>
            <person name="Kimura E."/>
            <person name="Sugimoto S."/>
            <person name="Matsui K."/>
            <person name="Yamagishi A."/>
            <person name="Kikuchi H."/>
            <person name="Ikeo K."/>
            <person name="Gojobori T."/>
        </authorList>
    </citation>
    <scope>NUCLEOTIDE SEQUENCE [LARGE SCALE GENOMIC DNA]</scope>
    <source>
        <strain evidence="2">DSM 44549 / YS-314 / AJ 12310 / JCM 11189 / NBRC 100395</strain>
    </source>
</reference>
<organism evidence="1 2">
    <name type="scientific">Corynebacterium efficiens (strain DSM 44549 / YS-314 / AJ 12310 / JCM 11189 / NBRC 100395)</name>
    <dbReference type="NCBI Taxonomy" id="196164"/>
    <lineage>
        <taxon>Bacteria</taxon>
        <taxon>Bacillati</taxon>
        <taxon>Actinomycetota</taxon>
        <taxon>Actinomycetes</taxon>
        <taxon>Mycobacteriales</taxon>
        <taxon>Corynebacteriaceae</taxon>
        <taxon>Corynebacterium</taxon>
    </lineage>
</organism>
<proteinExistence type="predicted"/>
<dbReference type="HOGENOM" id="CLU_2878230_0_0_11"/>